<reference evidence="4 5" key="1">
    <citation type="submission" date="2017-05" db="EMBL/GenBank/DDBJ databases">
        <title>Streptomyces alboflavus Genome sequencing and assembly.</title>
        <authorList>
            <person name="Wang Y."/>
            <person name="Du B."/>
            <person name="Ding Y."/>
            <person name="Liu H."/>
            <person name="Hou Q."/>
            <person name="Liu K."/>
            <person name="Wang C."/>
            <person name="Yao L."/>
        </authorList>
    </citation>
    <scope>NUCLEOTIDE SEQUENCE [LARGE SCALE GENOMIC DNA]</scope>
    <source>
        <strain evidence="4 5">MDJK44</strain>
    </source>
</reference>
<keyword evidence="5" id="KW-1185">Reference proteome</keyword>
<feature type="chain" id="PRO_5039170047" evidence="3">
    <location>
        <begin position="26"/>
        <end position="103"/>
    </location>
</feature>
<keyword evidence="2" id="KW-0812">Transmembrane</keyword>
<evidence type="ECO:0000256" key="1">
    <source>
        <dbReference type="SAM" id="MobiDB-lite"/>
    </source>
</evidence>
<evidence type="ECO:0000313" key="5">
    <source>
        <dbReference type="Proteomes" id="UP000195880"/>
    </source>
</evidence>
<sequence length="103" mass="9972">MRGKARLGVATAAALVALTGAPAAAAVPTTDPGTSASATLSLPPPRTATPAPTVTPTSTTPENTPTDRMADTGAGVIPWIVAAAAGALGIGAVAFATTRRRPD</sequence>
<dbReference type="EMBL" id="CP021748">
    <property type="protein sequence ID" value="ARX85420.1"/>
    <property type="molecule type" value="Genomic_DNA"/>
</dbReference>
<evidence type="ECO:0000256" key="3">
    <source>
        <dbReference type="SAM" id="SignalP"/>
    </source>
</evidence>
<dbReference type="RefSeq" id="WP_087885294.1">
    <property type="nucleotide sequence ID" value="NZ_CP021748.1"/>
</dbReference>
<proteinExistence type="predicted"/>
<feature type="region of interest" description="Disordered" evidence="1">
    <location>
        <begin position="24"/>
        <end position="71"/>
    </location>
</feature>
<dbReference type="eggNOG" id="ENOG503250S">
    <property type="taxonomic scope" value="Bacteria"/>
</dbReference>
<dbReference type="AlphaFoldDB" id="A0A1Z1WGD1"/>
<evidence type="ECO:0000313" key="4">
    <source>
        <dbReference type="EMBL" id="ARX85420.1"/>
    </source>
</evidence>
<protein>
    <submittedName>
        <fullName evidence="4">Uncharacterized protein</fullName>
    </submittedName>
</protein>
<dbReference type="KEGG" id="salf:SMD44_04881"/>
<name>A0A1Z1WGD1_9ACTN</name>
<feature type="compositionally biased region" description="Low complexity" evidence="1">
    <location>
        <begin position="24"/>
        <end position="34"/>
    </location>
</feature>
<dbReference type="Proteomes" id="UP000195880">
    <property type="component" value="Chromosome"/>
</dbReference>
<evidence type="ECO:0000256" key="2">
    <source>
        <dbReference type="SAM" id="Phobius"/>
    </source>
</evidence>
<keyword evidence="2" id="KW-0472">Membrane</keyword>
<gene>
    <name evidence="4" type="ORF">SMD44_04881</name>
</gene>
<keyword evidence="2" id="KW-1133">Transmembrane helix</keyword>
<keyword evidence="3" id="KW-0732">Signal</keyword>
<accession>A0A1Z1WGD1</accession>
<dbReference type="STRING" id="67267.GCA_000716675_05149"/>
<feature type="transmembrane region" description="Helical" evidence="2">
    <location>
        <begin position="76"/>
        <end position="97"/>
    </location>
</feature>
<feature type="compositionally biased region" description="Low complexity" evidence="1">
    <location>
        <begin position="48"/>
        <end position="66"/>
    </location>
</feature>
<feature type="signal peptide" evidence="3">
    <location>
        <begin position="1"/>
        <end position="25"/>
    </location>
</feature>
<organism evidence="4 5">
    <name type="scientific">Streptomyces alboflavus</name>
    <dbReference type="NCBI Taxonomy" id="67267"/>
    <lineage>
        <taxon>Bacteria</taxon>
        <taxon>Bacillati</taxon>
        <taxon>Actinomycetota</taxon>
        <taxon>Actinomycetes</taxon>
        <taxon>Kitasatosporales</taxon>
        <taxon>Streptomycetaceae</taxon>
        <taxon>Streptomyces</taxon>
    </lineage>
</organism>